<evidence type="ECO:0000256" key="5">
    <source>
        <dbReference type="ARBA" id="ARBA00023136"/>
    </source>
</evidence>
<feature type="transmembrane region" description="Helical" evidence="6">
    <location>
        <begin position="411"/>
        <end position="430"/>
    </location>
</feature>
<feature type="transmembrane region" description="Helical" evidence="6">
    <location>
        <begin position="347"/>
        <end position="367"/>
    </location>
</feature>
<dbReference type="InterPro" id="IPR002293">
    <property type="entry name" value="AA/rel_permease1"/>
</dbReference>
<feature type="transmembrane region" description="Helical" evidence="6">
    <location>
        <begin position="151"/>
        <end position="173"/>
    </location>
</feature>
<organism evidence="7 8">
    <name type="scientific">Gaetbulibacter aquiaggeris</name>
    <dbReference type="NCBI Taxonomy" id="1735373"/>
    <lineage>
        <taxon>Bacteria</taxon>
        <taxon>Pseudomonadati</taxon>
        <taxon>Bacteroidota</taxon>
        <taxon>Flavobacteriia</taxon>
        <taxon>Flavobacteriales</taxon>
        <taxon>Flavobacteriaceae</taxon>
        <taxon>Gaetbulibacter</taxon>
    </lineage>
</organism>
<evidence type="ECO:0000313" key="8">
    <source>
        <dbReference type="Proteomes" id="UP001610104"/>
    </source>
</evidence>
<evidence type="ECO:0000256" key="4">
    <source>
        <dbReference type="ARBA" id="ARBA00022989"/>
    </source>
</evidence>
<evidence type="ECO:0000313" key="7">
    <source>
        <dbReference type="EMBL" id="MFH6768288.1"/>
    </source>
</evidence>
<proteinExistence type="predicted"/>
<feature type="transmembrane region" description="Helical" evidence="6">
    <location>
        <begin position="226"/>
        <end position="248"/>
    </location>
</feature>
<dbReference type="PIRSF" id="PIRSF006060">
    <property type="entry name" value="AA_transporter"/>
    <property type="match status" value="1"/>
</dbReference>
<dbReference type="PANTHER" id="PTHR42770:SF7">
    <property type="entry name" value="MEMBRANE PROTEIN"/>
    <property type="match status" value="1"/>
</dbReference>
<feature type="transmembrane region" description="Helical" evidence="6">
    <location>
        <begin position="46"/>
        <end position="66"/>
    </location>
</feature>
<protein>
    <submittedName>
        <fullName evidence="7">APC family permease</fullName>
    </submittedName>
</protein>
<dbReference type="Gene3D" id="1.20.1740.10">
    <property type="entry name" value="Amino acid/polyamine transporter I"/>
    <property type="match status" value="1"/>
</dbReference>
<evidence type="ECO:0000256" key="1">
    <source>
        <dbReference type="ARBA" id="ARBA00004651"/>
    </source>
</evidence>
<feature type="transmembrane region" description="Helical" evidence="6">
    <location>
        <begin position="126"/>
        <end position="144"/>
    </location>
</feature>
<feature type="transmembrane region" description="Helical" evidence="6">
    <location>
        <begin position="193"/>
        <end position="214"/>
    </location>
</feature>
<reference evidence="7 8" key="1">
    <citation type="submission" date="2024-02" db="EMBL/GenBank/DDBJ databases">
        <title>A Gaetbulibacter species isolated from tidal flats and genomic insights of their niches.</title>
        <authorList>
            <person name="Ye Y."/>
        </authorList>
    </citation>
    <scope>NUCLEOTIDE SEQUENCE [LARGE SCALE GENOMIC DNA]</scope>
    <source>
        <strain evidence="7 8">KEM-8</strain>
    </source>
</reference>
<feature type="transmembrane region" description="Helical" evidence="6">
    <location>
        <begin position="87"/>
        <end position="106"/>
    </location>
</feature>
<comment type="caution">
    <text evidence="7">The sequence shown here is derived from an EMBL/GenBank/DDBJ whole genome shotgun (WGS) entry which is preliminary data.</text>
</comment>
<accession>A0ABW7MN95</accession>
<dbReference type="EMBL" id="JBAWKC010000001">
    <property type="protein sequence ID" value="MFH6768288.1"/>
    <property type="molecule type" value="Genomic_DNA"/>
</dbReference>
<sequence length="435" mass="47026">MAQKGEGLKRSISLWGLSANIINTVIGAGIFALPAIVAEGLGSGSIFAYLFCGALVILVMLCFAEVGSKISHPGGIYAYIEQTFGKYAGFLAAILFLIASVSSDAAVANALADIISTFWPFFQETWIKTLFFMLLFSGLAVINVKGTKEGVRFVMLITFMKIIPLLAIVLIGFKDIDITNLYWKTVPSIKDLGEMSLILFFAFQGAESGLSINGEVKNPQKTIPKAIFISVAVILILYILIQTVAQGVLGNTLISFQENPLGELANQIFGPIGLTLITIGAGVSIFGTLSSEIFGIPRVIFSAAKDEVIPIKILTSVHKKYITPHIAIIVYATLGFLFATFGGFKQLAILSSAALLIIYLGVALAVIKLRINEKKEDKSKTFRIPGGYIVPILSALIILYFLSNLTKNEMITTAIFIGIISIIYLGILKFKKKDD</sequence>
<dbReference type="RefSeq" id="WP_395437524.1">
    <property type="nucleotide sequence ID" value="NZ_JBAWKC010000001.1"/>
</dbReference>
<dbReference type="Proteomes" id="UP001610104">
    <property type="component" value="Unassembled WGS sequence"/>
</dbReference>
<evidence type="ECO:0000256" key="3">
    <source>
        <dbReference type="ARBA" id="ARBA00022692"/>
    </source>
</evidence>
<feature type="transmembrane region" description="Helical" evidence="6">
    <location>
        <begin position="321"/>
        <end position="341"/>
    </location>
</feature>
<keyword evidence="3 6" id="KW-0812">Transmembrane</keyword>
<name>A0ABW7MN95_9FLAO</name>
<feature type="transmembrane region" description="Helical" evidence="6">
    <location>
        <begin position="388"/>
        <end position="405"/>
    </location>
</feature>
<gene>
    <name evidence="7" type="ORF">V8G56_06040</name>
</gene>
<dbReference type="InterPro" id="IPR050367">
    <property type="entry name" value="APC_superfamily"/>
</dbReference>
<dbReference type="Pfam" id="PF13520">
    <property type="entry name" value="AA_permease_2"/>
    <property type="match status" value="1"/>
</dbReference>
<keyword evidence="8" id="KW-1185">Reference proteome</keyword>
<evidence type="ECO:0000256" key="2">
    <source>
        <dbReference type="ARBA" id="ARBA00022475"/>
    </source>
</evidence>
<keyword evidence="5 6" id="KW-0472">Membrane</keyword>
<feature type="transmembrane region" description="Helical" evidence="6">
    <location>
        <begin position="268"/>
        <end position="289"/>
    </location>
</feature>
<evidence type="ECO:0000256" key="6">
    <source>
        <dbReference type="SAM" id="Phobius"/>
    </source>
</evidence>
<feature type="transmembrane region" description="Helical" evidence="6">
    <location>
        <begin position="12"/>
        <end position="34"/>
    </location>
</feature>
<keyword evidence="4 6" id="KW-1133">Transmembrane helix</keyword>
<dbReference type="PANTHER" id="PTHR42770">
    <property type="entry name" value="AMINO ACID TRANSPORTER-RELATED"/>
    <property type="match status" value="1"/>
</dbReference>
<keyword evidence="2" id="KW-1003">Cell membrane</keyword>
<comment type="subcellular location">
    <subcellularLocation>
        <location evidence="1">Cell membrane</location>
        <topology evidence="1">Multi-pass membrane protein</topology>
    </subcellularLocation>
</comment>